<dbReference type="InterPro" id="IPR050697">
    <property type="entry name" value="Adenylyl/Guanylyl_Cyclase_3/4"/>
</dbReference>
<dbReference type="Pfam" id="PF00211">
    <property type="entry name" value="Guanylate_cyc"/>
    <property type="match status" value="1"/>
</dbReference>
<feature type="domain" description="HAMP" evidence="3">
    <location>
        <begin position="300"/>
        <end position="353"/>
    </location>
</feature>
<feature type="domain" description="Guanylate cyclase" evidence="2">
    <location>
        <begin position="385"/>
        <end position="517"/>
    </location>
</feature>
<dbReference type="InterPro" id="IPR029787">
    <property type="entry name" value="Nucleotide_cyclase"/>
</dbReference>
<dbReference type="GO" id="GO:0016020">
    <property type="term" value="C:membrane"/>
    <property type="evidence" value="ECO:0007669"/>
    <property type="project" value="InterPro"/>
</dbReference>
<name>A0A2S5SSG8_9BURK</name>
<organism evidence="4 5">
    <name type="scientific">Caldimonas caldifontis</name>
    <dbReference type="NCBI Taxonomy" id="1452508"/>
    <lineage>
        <taxon>Bacteria</taxon>
        <taxon>Pseudomonadati</taxon>
        <taxon>Pseudomonadota</taxon>
        <taxon>Betaproteobacteria</taxon>
        <taxon>Burkholderiales</taxon>
        <taxon>Sphaerotilaceae</taxon>
        <taxon>Caldimonas</taxon>
    </lineage>
</organism>
<keyword evidence="5" id="KW-1185">Reference proteome</keyword>
<reference evidence="4 5" key="1">
    <citation type="submission" date="2018-02" db="EMBL/GenBank/DDBJ databases">
        <title>Reclassifiation of [Polyangium] brachysporum DSM 7029 as Guopingzhaonella breviflexa gen. nov., sp. nov., a member of the family Comamonadaceae.</title>
        <authorList>
            <person name="Tang B."/>
        </authorList>
    </citation>
    <scope>NUCLEOTIDE SEQUENCE [LARGE SCALE GENOMIC DNA]</scope>
    <source>
        <strain evidence="4 5">BCRC 80649</strain>
    </source>
</reference>
<dbReference type="SUPFAM" id="SSF158472">
    <property type="entry name" value="HAMP domain-like"/>
    <property type="match status" value="1"/>
</dbReference>
<dbReference type="GO" id="GO:0009190">
    <property type="term" value="P:cyclic nucleotide biosynthetic process"/>
    <property type="evidence" value="ECO:0007669"/>
    <property type="project" value="InterPro"/>
</dbReference>
<evidence type="ECO:0000313" key="4">
    <source>
        <dbReference type="EMBL" id="PPE65646.1"/>
    </source>
</evidence>
<accession>A0A2S5SSG8</accession>
<dbReference type="SMART" id="SM00044">
    <property type="entry name" value="CYCc"/>
    <property type="match status" value="1"/>
</dbReference>
<dbReference type="PANTHER" id="PTHR43081">
    <property type="entry name" value="ADENYLATE CYCLASE, TERMINAL-DIFFERENTIATION SPECIFIC-RELATED"/>
    <property type="match status" value="1"/>
</dbReference>
<dbReference type="PROSITE" id="PS50125">
    <property type="entry name" value="GUANYLATE_CYCLASE_2"/>
    <property type="match status" value="1"/>
</dbReference>
<evidence type="ECO:0000259" key="2">
    <source>
        <dbReference type="PROSITE" id="PS50125"/>
    </source>
</evidence>
<dbReference type="CDD" id="cd07302">
    <property type="entry name" value="CHD"/>
    <property type="match status" value="1"/>
</dbReference>
<keyword evidence="1" id="KW-0472">Membrane</keyword>
<feature type="transmembrane region" description="Helical" evidence="1">
    <location>
        <begin position="277"/>
        <end position="296"/>
    </location>
</feature>
<dbReference type="PROSITE" id="PS50885">
    <property type="entry name" value="HAMP"/>
    <property type="match status" value="1"/>
</dbReference>
<dbReference type="SUPFAM" id="SSF55073">
    <property type="entry name" value="Nucleotide cyclase"/>
    <property type="match status" value="1"/>
</dbReference>
<dbReference type="InterPro" id="IPR001054">
    <property type="entry name" value="A/G_cyclase"/>
</dbReference>
<dbReference type="EMBL" id="PSNX01000012">
    <property type="protein sequence ID" value="PPE65646.1"/>
    <property type="molecule type" value="Genomic_DNA"/>
</dbReference>
<dbReference type="Pfam" id="PF00672">
    <property type="entry name" value="HAMP"/>
    <property type="match status" value="1"/>
</dbReference>
<evidence type="ECO:0000259" key="3">
    <source>
        <dbReference type="PROSITE" id="PS50885"/>
    </source>
</evidence>
<evidence type="ECO:0000313" key="5">
    <source>
        <dbReference type="Proteomes" id="UP000238605"/>
    </source>
</evidence>
<dbReference type="CDD" id="cd06225">
    <property type="entry name" value="HAMP"/>
    <property type="match status" value="1"/>
</dbReference>
<evidence type="ECO:0000256" key="1">
    <source>
        <dbReference type="SAM" id="Phobius"/>
    </source>
</evidence>
<keyword evidence="1" id="KW-0812">Transmembrane</keyword>
<feature type="transmembrane region" description="Helical" evidence="1">
    <location>
        <begin position="17"/>
        <end position="37"/>
    </location>
</feature>
<evidence type="ECO:0008006" key="6">
    <source>
        <dbReference type="Google" id="ProtNLM"/>
    </source>
</evidence>
<gene>
    <name evidence="4" type="ORF">C1704_13535</name>
</gene>
<dbReference type="PANTHER" id="PTHR43081:SF1">
    <property type="entry name" value="ADENYLATE CYCLASE, TERMINAL-DIFFERENTIATION SPECIFIC"/>
    <property type="match status" value="1"/>
</dbReference>
<dbReference type="GO" id="GO:0004016">
    <property type="term" value="F:adenylate cyclase activity"/>
    <property type="evidence" value="ECO:0007669"/>
    <property type="project" value="UniProtKB-ARBA"/>
</dbReference>
<keyword evidence="1" id="KW-1133">Transmembrane helix</keyword>
<dbReference type="InterPro" id="IPR003660">
    <property type="entry name" value="HAMP_dom"/>
</dbReference>
<dbReference type="Proteomes" id="UP000238605">
    <property type="component" value="Unassembled WGS sequence"/>
</dbReference>
<dbReference type="RefSeq" id="WP_104303268.1">
    <property type="nucleotide sequence ID" value="NZ_PSNX01000012.1"/>
</dbReference>
<sequence>MTPIPADTQRRSLSRTLPVSVLLFAVVPLVIAGLLTLTEGAQRLRDEQDLRTRQTATLLAGRVGQLMVSAERLAGMIAAAPTAQVALRLQSRDDHAAMEPQTQIDALGGEWLVLVRSFPEVDQVELLDPQGRIVQSHPPRASSDTQHRRVPQVGGPLWLARNGSGSVDVWAEVPGGAGWVSVGLSANAMARALELPAQDAGEVRALLRDPEGRPLSLVRRVASGPVEILPLPVLEALPSAGRDAAPLVASSPIDTSGWHVEVQASLDAYRSLVYAELLRFGAVVLAISLLSAWLAWRFARSLARAIREVARSARAILRGHYLNAHVQLERDDELGLLAQSFNHMSRELEQRERERDVFGRLVSPEVRDQLVQGELILGGHEVDVTVLFSDIRGFTQLCEGLKPRDVVLTLNEHFTRMTHAVQRFGGYVNNYMGDAMVVVFGAPTPDPHRVERALYAAAAMQQALAEFNTERASYGAAPLSIGIGLASGAALAGQIGSPERCIYTVIGDTVNIAARIEGLAKEEPGMVAFVNQATHDLLPPPLRECLRPLGARTIKGRDSEILVWGLPANAALPEPPVHLLRPEEEVL</sequence>
<dbReference type="Gene3D" id="6.10.340.10">
    <property type="match status" value="1"/>
</dbReference>
<dbReference type="SMART" id="SM00304">
    <property type="entry name" value="HAMP"/>
    <property type="match status" value="1"/>
</dbReference>
<dbReference type="GO" id="GO:0035556">
    <property type="term" value="P:intracellular signal transduction"/>
    <property type="evidence" value="ECO:0007669"/>
    <property type="project" value="InterPro"/>
</dbReference>
<proteinExistence type="predicted"/>
<dbReference type="AlphaFoldDB" id="A0A2S5SSG8"/>
<comment type="caution">
    <text evidence="4">The sequence shown here is derived from an EMBL/GenBank/DDBJ whole genome shotgun (WGS) entry which is preliminary data.</text>
</comment>
<dbReference type="Gene3D" id="3.30.70.1230">
    <property type="entry name" value="Nucleotide cyclase"/>
    <property type="match status" value="1"/>
</dbReference>
<protein>
    <recommendedName>
        <fullName evidence="6">Adenylate/guanylate cyclase domain-containing protein</fullName>
    </recommendedName>
</protein>